<name>U5LHS0_9BACI</name>
<dbReference type="KEGG" id="bif:N288_21535"/>
<sequence>MKLAVKNAMFGKMGNRVGNRVNGVRWLNFPGRRSRRQLKKGNNKNGVYT</sequence>
<reference evidence="1 2" key="1">
    <citation type="submission" date="2013-07" db="EMBL/GenBank/DDBJ databases">
        <title>Complete genome sequence of Bacillus infantis NRRL B-14911 that has potential to induce cardiac disease by antigenic mimicry.</title>
        <authorList>
            <person name="Massilamany C."/>
            <person name="Smith T.P.L."/>
            <person name="Loy J.D."/>
            <person name="Barletta R."/>
            <person name="Reddy J."/>
        </authorList>
    </citation>
    <scope>NUCLEOTIDE SEQUENCE [LARGE SCALE GENOMIC DNA]</scope>
    <source>
        <strain evidence="1 2">NRRL B-14911</strain>
    </source>
</reference>
<dbReference type="EMBL" id="CP006643">
    <property type="protein sequence ID" value="AGX06152.1"/>
    <property type="molecule type" value="Genomic_DNA"/>
</dbReference>
<protein>
    <submittedName>
        <fullName evidence="1">Uncharacterized protein</fullName>
    </submittedName>
</protein>
<dbReference type="STRING" id="1367477.N288_21535"/>
<evidence type="ECO:0000313" key="1">
    <source>
        <dbReference type="EMBL" id="AGX06152.1"/>
    </source>
</evidence>
<evidence type="ECO:0000313" key="2">
    <source>
        <dbReference type="Proteomes" id="UP000017805"/>
    </source>
</evidence>
<dbReference type="HOGENOM" id="CLU_3132341_0_0_9"/>
<accession>U5LHS0</accession>
<dbReference type="Proteomes" id="UP000017805">
    <property type="component" value="Chromosome"/>
</dbReference>
<gene>
    <name evidence="1" type="ORF">N288_21535</name>
</gene>
<organism evidence="1 2">
    <name type="scientific">Bacillus infantis NRRL B-14911</name>
    <dbReference type="NCBI Taxonomy" id="1367477"/>
    <lineage>
        <taxon>Bacteria</taxon>
        <taxon>Bacillati</taxon>
        <taxon>Bacillota</taxon>
        <taxon>Bacilli</taxon>
        <taxon>Bacillales</taxon>
        <taxon>Bacillaceae</taxon>
        <taxon>Bacillus</taxon>
    </lineage>
</organism>
<proteinExistence type="predicted"/>
<dbReference type="AlphaFoldDB" id="U5LHS0"/>
<keyword evidence="2" id="KW-1185">Reference proteome</keyword>